<feature type="transmembrane region" description="Helical" evidence="2">
    <location>
        <begin position="1624"/>
        <end position="1645"/>
    </location>
</feature>
<gene>
    <name evidence="5" type="ORF">Ami103574_03805</name>
</gene>
<dbReference type="InterPro" id="IPR049319">
    <property type="entry name" value="GBS104-like_Ig"/>
</dbReference>
<feature type="compositionally biased region" description="Low complexity" evidence="1">
    <location>
        <begin position="1566"/>
        <end position="1577"/>
    </location>
</feature>
<accession>A0A858BZS6</accession>
<name>A0A858BZS6_9FIRM</name>
<dbReference type="Gene3D" id="3.40.50.410">
    <property type="entry name" value="von Willebrand factor, type A domain"/>
    <property type="match status" value="1"/>
</dbReference>
<dbReference type="RefSeq" id="WP_163067913.1">
    <property type="nucleotide sequence ID" value="NZ_CP048649.1"/>
</dbReference>
<reference evidence="5 6" key="1">
    <citation type="submission" date="2020-02" db="EMBL/GenBank/DDBJ databases">
        <authorList>
            <person name="Kim Y.B."/>
            <person name="Roh S.W."/>
        </authorList>
    </citation>
    <scope>NUCLEOTIDE SEQUENCE [LARGE SCALE GENOMIC DNA]</scope>
    <source>
        <strain evidence="5 6">DSM 103574</strain>
    </source>
</reference>
<evidence type="ECO:0000256" key="2">
    <source>
        <dbReference type="SAM" id="Phobius"/>
    </source>
</evidence>
<dbReference type="NCBIfam" id="TIGR01167">
    <property type="entry name" value="LPXTG_anchor"/>
    <property type="match status" value="1"/>
</dbReference>
<proteinExistence type="predicted"/>
<feature type="region of interest" description="Disordered" evidence="1">
    <location>
        <begin position="1550"/>
        <end position="1585"/>
    </location>
</feature>
<feature type="signal peptide" evidence="3">
    <location>
        <begin position="1"/>
        <end position="33"/>
    </location>
</feature>
<sequence>MRRIPNKRCNKMLAVVLALVVAFSYSIPMSVFASAVSNTANVVKQGSELFYDKSGQKVNSFDSAAVAVSKTIAKLSGDNEFQITLQVKTKGEVQTETKEKDAAVVLVMDVSNSMITNKDGSITRLQSAKNAANDFLTNYVKDAGDAKRMVSVVEFGTSGKTVSSWINANGGNGTVSNAAKNAINDVSNKYSVNYTRAENYIKWNWEGDWWYCDYNKCALAYDWHHKSDKRYENHTHSVTRSYKDDGGTNIEAGMMLARNLLNAGQQTGGSLGEIENKSVIMLTDGVPTSSVVDSNEGATDFLLGEGGTKVDQEDYENVPSVCSTIKSYNSSVYTISYNVSDEKVNGKTVPNWLTKDVQVTGNYQANNAAALFEAFSKINEKIETTIETSRLKIEDPMGAFILFDGSNALDENATFSGNKLTLNLVKENATIEGSVKEYTYSYKVKLDTSAQGFADQQEYPTNGATTLTFQYGSDPDAKTVDFTIPSVSGKAPEVAYTIEYYKWDKETKDYPAEPTKVDDGGIARLWSQVNAPEGYAQKYVNDNYHFVEGDSVLQLIASQSGNVLKLKYMPDLADVTVEHYYKTDIIRADGSKIEGTDYVLKSTVKKENLYVGDQFEAQLISELDGVKYQLNQKSDSQTISSIPKAGKVIKLYYDGQQDLRAKTSVVVNRIYKTGNYAINTDTGRYEEVFTVSEPQEYEKNTEVKAHSTFATSTVNGVTAGYSFEKTDNGTYDADKNQVELKLGEDTNVINITFIKHADKSTLKETKVIVSHNYYLTEKKIVDGKLLTVVPETPVTEKTEYTEYYVGEHFTPEEILSYDGTVYHADSENAGKLKAYELPSGTLEINLSYHCTVAPEATSVTVNHIYRTYDKVYNETVDEETGEVTSKVETVVREDGSVSQDINQIKVGDADEKLYVGFVYTADKDGEYEGKAYTFNEKESTKDGKITLNQSSNEINLYYDITEDTREAADIEVHHTYITKLTTVEDGKIVTKDIIAYPGIIDEKTDKYAGKAGDVFDVTLQEEWDGETYTLKSENLETITLRKGTNETITIVYEREHSDLKATTLKVIHKYVEKAMSVVKGVAGYYDEGTATVAEVEAFTVDGGKATPEKMYVGEKYTVDMVPIYNGVTYTADAANPGADITLAEAEDGNSVEYKYIHTTELPKTSVVVNHHYSHKTINKVGESTVTTEENQVTMPQPYVGEDVKVVANEAGYTFQNVQVSGTDTHNQDAEHDVALTVSNAAVTVDYYYTKVTDNSVASSWKINHYYRTVDWNDNADKEYVLDEVISSSGNSYATKTITGVPNLKPDDSKIPTVELDKAQATSDFSDGYTITLQEGNENTINFYYTQRIDSRVGTVVKVVHNYYKHDVSELVPDTIINPESAESAVVLPGVLAGTYEEVFTGKTEQAWVGNKFIADKKNVFGEGENALTYQFKDANPENCTIDYLKLADAENPNLIVINYVYNYDASENVEMKVNHVYKTHDSYNDKTTDEVETAIAKFGNEQFGSWNKSDKIFTAKEIAKSGFTRQTSDENMSVSYNAGENEMTIVYTKTVSSKPSGGGGGGNGGKNNPSNPTPSTNIPDEPVPLADNPVIIEEEAVPLAEAPGNNEQIIFDEKVPLAVLPKTGGFGMAGYFGVGAVILALGAMIRRKEEKQ</sequence>
<evidence type="ECO:0000256" key="3">
    <source>
        <dbReference type="SAM" id="SignalP"/>
    </source>
</evidence>
<dbReference type="KEGG" id="abut:Ami103574_03805"/>
<keyword evidence="2" id="KW-1133">Transmembrane helix</keyword>
<dbReference type="InterPro" id="IPR002035">
    <property type="entry name" value="VWF_A"/>
</dbReference>
<evidence type="ECO:0000313" key="5">
    <source>
        <dbReference type="EMBL" id="QIB70678.1"/>
    </source>
</evidence>
<keyword evidence="2" id="KW-0812">Transmembrane</keyword>
<dbReference type="Pfam" id="PF21426">
    <property type="entry name" value="GBS104-like_Ig"/>
    <property type="match status" value="1"/>
</dbReference>
<protein>
    <submittedName>
        <fullName evidence="5">VWA domain-containing protein</fullName>
    </submittedName>
</protein>
<feature type="compositionally biased region" description="Gly residues" evidence="1">
    <location>
        <begin position="1556"/>
        <end position="1565"/>
    </location>
</feature>
<dbReference type="EMBL" id="CP048649">
    <property type="protein sequence ID" value="QIB70678.1"/>
    <property type="molecule type" value="Genomic_DNA"/>
</dbReference>
<keyword evidence="3" id="KW-0732">Signal</keyword>
<dbReference type="CDD" id="cd00198">
    <property type="entry name" value="vWFA"/>
    <property type="match status" value="1"/>
</dbReference>
<evidence type="ECO:0000313" key="6">
    <source>
        <dbReference type="Proteomes" id="UP000466848"/>
    </source>
</evidence>
<feature type="chain" id="PRO_5038757215" evidence="3">
    <location>
        <begin position="34"/>
        <end position="1652"/>
    </location>
</feature>
<dbReference type="Proteomes" id="UP000466848">
    <property type="component" value="Chromosome"/>
</dbReference>
<dbReference type="InterPro" id="IPR036465">
    <property type="entry name" value="vWFA_dom_sf"/>
</dbReference>
<dbReference type="PROSITE" id="PS50234">
    <property type="entry name" value="VWFA"/>
    <property type="match status" value="1"/>
</dbReference>
<dbReference type="SMART" id="SM00327">
    <property type="entry name" value="VWA"/>
    <property type="match status" value="1"/>
</dbReference>
<dbReference type="SUPFAM" id="SSF53300">
    <property type="entry name" value="vWA-like"/>
    <property type="match status" value="1"/>
</dbReference>
<evidence type="ECO:0000256" key="1">
    <source>
        <dbReference type="SAM" id="MobiDB-lite"/>
    </source>
</evidence>
<keyword evidence="6" id="KW-1185">Reference proteome</keyword>
<evidence type="ECO:0000259" key="4">
    <source>
        <dbReference type="PROSITE" id="PS50234"/>
    </source>
</evidence>
<organism evidence="5 6">
    <name type="scientific">Aminipila butyrica</name>
    <dbReference type="NCBI Taxonomy" id="433296"/>
    <lineage>
        <taxon>Bacteria</taxon>
        <taxon>Bacillati</taxon>
        <taxon>Bacillota</taxon>
        <taxon>Clostridia</taxon>
        <taxon>Peptostreptococcales</taxon>
        <taxon>Anaerovoracaceae</taxon>
        <taxon>Aminipila</taxon>
    </lineage>
</organism>
<dbReference type="Pfam" id="PF13519">
    <property type="entry name" value="VWA_2"/>
    <property type="match status" value="1"/>
</dbReference>
<feature type="domain" description="VWFA" evidence="4">
    <location>
        <begin position="103"/>
        <end position="386"/>
    </location>
</feature>
<keyword evidence="2" id="KW-0472">Membrane</keyword>